<accession>A0A4R2LX25</accession>
<sequence length="115" mass="12646">MEENVNRRPCPPKQHNHEVLGSVRISGCCDHAHNHRFATVSGDAIPCDGSHVHEIKFTTDSCNGHDHEFCGTSGPAIEVGCGRHVHFIKGTTTREEGHKHDFIAATLIENPICED</sequence>
<protein>
    <submittedName>
        <fullName evidence="1">YmaF-like protein</fullName>
    </submittedName>
</protein>
<dbReference type="Pfam" id="PF12788">
    <property type="entry name" value="YmaF"/>
    <property type="match status" value="1"/>
</dbReference>
<gene>
    <name evidence="1" type="ORF">EV212_10534</name>
</gene>
<evidence type="ECO:0000313" key="1">
    <source>
        <dbReference type="EMBL" id="TCO84772.1"/>
    </source>
</evidence>
<name>A0A4R2LX25_9FIRM</name>
<dbReference type="OrthoDB" id="2967209at2"/>
<dbReference type="InterPro" id="IPR024307">
    <property type="entry name" value="YmaF"/>
</dbReference>
<reference evidence="1 2" key="1">
    <citation type="submission" date="2019-03" db="EMBL/GenBank/DDBJ databases">
        <title>Genomic Encyclopedia of Type Strains, Phase IV (KMG-IV): sequencing the most valuable type-strain genomes for metagenomic binning, comparative biology and taxonomic classification.</title>
        <authorList>
            <person name="Goeker M."/>
        </authorList>
    </citation>
    <scope>NUCLEOTIDE SEQUENCE [LARGE SCALE GENOMIC DNA]</scope>
    <source>
        <strain evidence="1 2">DSM 28559</strain>
    </source>
</reference>
<dbReference type="RefSeq" id="WP_132090794.1">
    <property type="nucleotide sequence ID" value="NZ_JANKAQ010000007.1"/>
</dbReference>
<comment type="caution">
    <text evidence="1">The sequence shown here is derived from an EMBL/GenBank/DDBJ whole genome shotgun (WGS) entry which is preliminary data.</text>
</comment>
<dbReference type="AlphaFoldDB" id="A0A4R2LX25"/>
<proteinExistence type="predicted"/>
<keyword evidence="2" id="KW-1185">Reference proteome</keyword>
<evidence type="ECO:0000313" key="2">
    <source>
        <dbReference type="Proteomes" id="UP000295711"/>
    </source>
</evidence>
<dbReference type="EMBL" id="SLXA01000005">
    <property type="protein sequence ID" value="TCO84772.1"/>
    <property type="molecule type" value="Genomic_DNA"/>
</dbReference>
<dbReference type="Proteomes" id="UP000295711">
    <property type="component" value="Unassembled WGS sequence"/>
</dbReference>
<organism evidence="1 2">
    <name type="scientific">Frisingicoccus caecimuris</name>
    <dbReference type="NCBI Taxonomy" id="1796636"/>
    <lineage>
        <taxon>Bacteria</taxon>
        <taxon>Bacillati</taxon>
        <taxon>Bacillota</taxon>
        <taxon>Clostridia</taxon>
        <taxon>Lachnospirales</taxon>
        <taxon>Lachnospiraceae</taxon>
        <taxon>Frisingicoccus</taxon>
    </lineage>
</organism>